<dbReference type="NCBIfam" id="TIGR00756">
    <property type="entry name" value="PPR"/>
    <property type="match status" value="2"/>
</dbReference>
<feature type="repeat" description="PPR" evidence="2">
    <location>
        <begin position="512"/>
        <end position="546"/>
    </location>
</feature>
<gene>
    <name evidence="4" type="ORF">PLBR_LOCUS838</name>
</gene>
<feature type="transmembrane region" description="Helical" evidence="3">
    <location>
        <begin position="864"/>
        <end position="884"/>
    </location>
</feature>
<accession>A0A3P3Y0D5</accession>
<keyword evidence="3" id="KW-0472">Membrane</keyword>
<dbReference type="InterPro" id="IPR050872">
    <property type="entry name" value="PPR_P_subfamily"/>
</dbReference>
<evidence type="ECO:0000313" key="5">
    <source>
        <dbReference type="Proteomes" id="UP000290189"/>
    </source>
</evidence>
<feature type="transmembrane region" description="Helical" evidence="3">
    <location>
        <begin position="905"/>
        <end position="927"/>
    </location>
</feature>
<dbReference type="AlphaFoldDB" id="A0A3P3Y0D5"/>
<evidence type="ECO:0000256" key="1">
    <source>
        <dbReference type="ARBA" id="ARBA00007626"/>
    </source>
</evidence>
<proteinExistence type="inferred from homology"/>
<evidence type="ECO:0008006" key="6">
    <source>
        <dbReference type="Google" id="ProtNLM"/>
    </source>
</evidence>
<dbReference type="PANTHER" id="PTHR46128">
    <property type="entry name" value="MITOCHONDRIAL GROUP I INTRON SPLICING FACTOR CCM1"/>
    <property type="match status" value="1"/>
</dbReference>
<geneLocation type="mitochondrion" evidence="4"/>
<evidence type="ECO:0000256" key="2">
    <source>
        <dbReference type="PROSITE-ProRule" id="PRU00708"/>
    </source>
</evidence>
<keyword evidence="4" id="KW-0496">Mitochondrion</keyword>
<dbReference type="SUPFAM" id="SSF48452">
    <property type="entry name" value="TPR-like"/>
    <property type="match status" value="1"/>
</dbReference>
<dbReference type="Pfam" id="PF13812">
    <property type="entry name" value="PPR_3"/>
    <property type="match status" value="1"/>
</dbReference>
<dbReference type="Proteomes" id="UP000290189">
    <property type="component" value="Unassembled WGS sequence"/>
</dbReference>
<sequence length="971" mass="105488">MHVSVAGRACPGCHRTVWRPGGVRYASAYDEGLLSTLRRLMAGQRGSSQPTAAFRAFVRSPSVALAARSLQQEDDHVRGWTVYQLMIGSDDRLDTVFFERMMRFCKRHLPAKAPAVFRGAIDRHVRLCDTIFIDFVDSCMKTKPCMVADALDLYAQCDFRSTNALFSLAHMCRVAKRPNSAMFLVPDAVRNGVEVTHKLLSAFTGCCAEANSPEAADTAEMILRLIRSNTIPFHRSECSFGYIVKALMSQNRLDVVFDLIQWMDSRRFPPSMGILTAVLRTLANSGRADDGFQMFNAIRDRGHLVGIPELCLLIASCGRERKLPTIEELHYYARQRAFLQNDRLASSLIDAYCQLSQFEAAEKVLAERCSGSKPSVVAYTALISAYNACGMAQKAIETFERFRDSSVRPDRAICSSAIVAYASHGRFSDAVALFDRNLRANVSVGDVPVLTCLIEACGRSFELAALQSLHQLIVNKPFAREARVANALARSYAQCGRIDLATRLFLEHPSPDADSLSVLISAYADHGMFQDAVRTYDRLKSSRLPPNGTILLSLLVACGNAGDIGYANAILSEFKAQWNISPDPTHINCLVDMFGRGGQLDEAERLVMSAVSTDALALWMTLLRLSCKHGDVLRAERSFSTILALPPLPDDALRLPEAFILMSNLYSKGLSPTPIRTTVVLRDRTVRFEPGDGLYNADLRLRQSHSRLMEKLTAHGLSPDSPDVSDHVAYAFSISPAGTVFATKNAELCSSCHTAMKAVSTLVAIAPVAIIVTSDIQAGPSSFPPFVEQVVQVVDGWRPYRVVPDDGIAEAMKVLDSSRALDVAMDASDDGLSGEDTGTDGGRYTDHVSASKTASSVLPRRNNLMSNIDAALLVTSAGFLLYYLNRASPATPLNSGFFAKGLLKSKFVSASTAVTGLSLAAGVAIGAEAVPPAPSPEDDSKPTLRRSSFPLLLIICASVVGVSLIILVVTA</sequence>
<evidence type="ECO:0000313" key="4">
    <source>
        <dbReference type="EMBL" id="SPQ93623.1"/>
    </source>
</evidence>
<name>A0A3P3Y0D5_PLABS</name>
<dbReference type="PANTHER" id="PTHR46128:SF329">
    <property type="entry name" value="MITOCHONDRIAL GROUP I INTRON SPLICING FACTOR DMR1"/>
    <property type="match status" value="1"/>
</dbReference>
<organism evidence="4 5">
    <name type="scientific">Plasmodiophora brassicae</name>
    <name type="common">Clubroot disease agent</name>
    <dbReference type="NCBI Taxonomy" id="37360"/>
    <lineage>
        <taxon>Eukaryota</taxon>
        <taxon>Sar</taxon>
        <taxon>Rhizaria</taxon>
        <taxon>Endomyxa</taxon>
        <taxon>Phytomyxea</taxon>
        <taxon>Plasmodiophorida</taxon>
        <taxon>Plasmodiophoridae</taxon>
        <taxon>Plasmodiophora</taxon>
    </lineage>
</organism>
<evidence type="ECO:0000256" key="3">
    <source>
        <dbReference type="SAM" id="Phobius"/>
    </source>
</evidence>
<dbReference type="Pfam" id="PF01535">
    <property type="entry name" value="PPR"/>
    <property type="match status" value="3"/>
</dbReference>
<keyword evidence="3" id="KW-1133">Transmembrane helix</keyword>
<feature type="transmembrane region" description="Helical" evidence="3">
    <location>
        <begin position="947"/>
        <end position="969"/>
    </location>
</feature>
<keyword evidence="3" id="KW-0812">Transmembrane</keyword>
<protein>
    <recommendedName>
        <fullName evidence="6">DYW domain-containing protein</fullName>
    </recommendedName>
</protein>
<dbReference type="Gene3D" id="1.25.40.10">
    <property type="entry name" value="Tetratricopeptide repeat domain"/>
    <property type="match status" value="3"/>
</dbReference>
<feature type="repeat" description="PPR" evidence="2">
    <location>
        <begin position="375"/>
        <end position="409"/>
    </location>
</feature>
<dbReference type="EMBL" id="OVEO01000001">
    <property type="protein sequence ID" value="SPQ93623.1"/>
    <property type="molecule type" value="Genomic_DNA"/>
</dbReference>
<dbReference type="InterPro" id="IPR002885">
    <property type="entry name" value="PPR_rpt"/>
</dbReference>
<dbReference type="InterPro" id="IPR011990">
    <property type="entry name" value="TPR-like_helical_dom_sf"/>
</dbReference>
<dbReference type="PROSITE" id="PS51375">
    <property type="entry name" value="PPR"/>
    <property type="match status" value="2"/>
</dbReference>
<reference evidence="4 5" key="1">
    <citation type="submission" date="2018-03" db="EMBL/GenBank/DDBJ databases">
        <authorList>
            <person name="Fogelqvist J."/>
        </authorList>
    </citation>
    <scope>NUCLEOTIDE SEQUENCE [LARGE SCALE GENOMIC DNA]</scope>
</reference>
<comment type="similarity">
    <text evidence="1">Belongs to the PPR family. P subfamily.</text>
</comment>